<dbReference type="Proteomes" id="UP000598775">
    <property type="component" value="Unassembled WGS sequence"/>
</dbReference>
<dbReference type="Gene3D" id="3.90.1150.10">
    <property type="entry name" value="Aspartate Aminotransferase, domain 1"/>
    <property type="match status" value="1"/>
</dbReference>
<keyword evidence="7" id="KW-1185">Reference proteome</keyword>
<comment type="cofactor">
    <cofactor evidence="1">
        <name>pyridoxal 5'-phosphate</name>
        <dbReference type="ChEBI" id="CHEBI:597326"/>
    </cofactor>
</comment>
<name>A0A917BC99_9MICO</name>
<evidence type="ECO:0000256" key="3">
    <source>
        <dbReference type="ARBA" id="ARBA00022898"/>
    </source>
</evidence>
<dbReference type="Gene3D" id="3.40.640.10">
    <property type="entry name" value="Type I PLP-dependent aspartate aminotransferase-like (Major domain)"/>
    <property type="match status" value="1"/>
</dbReference>
<evidence type="ECO:0000256" key="2">
    <source>
        <dbReference type="ARBA" id="ARBA00006966"/>
    </source>
</evidence>
<feature type="region of interest" description="Disordered" evidence="4">
    <location>
        <begin position="1"/>
        <end position="30"/>
    </location>
</feature>
<dbReference type="AlphaFoldDB" id="A0A917BC99"/>
<proteinExistence type="inferred from homology"/>
<dbReference type="InterPro" id="IPR015421">
    <property type="entry name" value="PyrdxlP-dep_Trfase_major"/>
</dbReference>
<dbReference type="InterPro" id="IPR015422">
    <property type="entry name" value="PyrdxlP-dep_Trfase_small"/>
</dbReference>
<dbReference type="CDD" id="cd06502">
    <property type="entry name" value="TA_like"/>
    <property type="match status" value="1"/>
</dbReference>
<comment type="caution">
    <text evidence="6">The sequence shown here is derived from an EMBL/GenBank/DDBJ whole genome shotgun (WGS) entry which is preliminary data.</text>
</comment>
<dbReference type="InterPro" id="IPR015424">
    <property type="entry name" value="PyrdxlP-dep_Trfase"/>
</dbReference>
<dbReference type="EMBL" id="BMGP01000006">
    <property type="protein sequence ID" value="GGF35555.1"/>
    <property type="molecule type" value="Genomic_DNA"/>
</dbReference>
<reference evidence="6 7" key="1">
    <citation type="journal article" date="2014" name="Int. J. Syst. Evol. Microbiol.">
        <title>Complete genome sequence of Corynebacterium casei LMG S-19264T (=DSM 44701T), isolated from a smear-ripened cheese.</title>
        <authorList>
            <consortium name="US DOE Joint Genome Institute (JGI-PGF)"/>
            <person name="Walter F."/>
            <person name="Albersmeier A."/>
            <person name="Kalinowski J."/>
            <person name="Ruckert C."/>
        </authorList>
    </citation>
    <scope>NUCLEOTIDE SEQUENCE [LARGE SCALE GENOMIC DNA]</scope>
    <source>
        <strain evidence="6 7">CGMCC 1.12976</strain>
    </source>
</reference>
<sequence>MTDPSRTHLPSILDNTPTVDPSAGGADQGAPAAFESAQRLHDPTKRGFASDNYAGVHPEVLQAIAAANEGHQIAYGEDVYTARLQQVMKAHFGEAAEAFPVFNGTGGNVLSLQSMLPRWGAVVCSSTAHIHTDENAAPERVGGLKLLTVDTPDGKLTPEIIDREAWGWGDEHRAQPLAVSITQTTELGTCYTPDEIRAITDHAHQHGMTVHLDGARISNAAAYLGVPLRAFTTDAGVDVLSYGGTKNGLLYGEAVVVLNPRASEGLSYLRKLDMQLASKMRFVSVQLIALLEGDLWLRSASHSNAMAQRLRAAVDGMPGVTLTQQTQSNAVFAIVSPGVADELRELFRFYDWNPATGEVRWMCAFDTTEADVDAFAAALAKLCERME</sequence>
<keyword evidence="3" id="KW-0663">Pyridoxal phosphate</keyword>
<dbReference type="SUPFAM" id="SSF53383">
    <property type="entry name" value="PLP-dependent transferases"/>
    <property type="match status" value="1"/>
</dbReference>
<dbReference type="GO" id="GO:0006520">
    <property type="term" value="P:amino acid metabolic process"/>
    <property type="evidence" value="ECO:0007669"/>
    <property type="project" value="InterPro"/>
</dbReference>
<gene>
    <name evidence="6" type="ORF">GCM10011399_30690</name>
</gene>
<dbReference type="PANTHER" id="PTHR48097">
    <property type="entry name" value="L-THREONINE ALDOLASE-RELATED"/>
    <property type="match status" value="1"/>
</dbReference>
<dbReference type="PANTHER" id="PTHR48097:SF5">
    <property type="entry name" value="LOW SPECIFICITY L-THREONINE ALDOLASE"/>
    <property type="match status" value="1"/>
</dbReference>
<evidence type="ECO:0000256" key="4">
    <source>
        <dbReference type="SAM" id="MobiDB-lite"/>
    </source>
</evidence>
<comment type="similarity">
    <text evidence="2">Belongs to the threonine aldolase family.</text>
</comment>
<evidence type="ECO:0000313" key="7">
    <source>
        <dbReference type="Proteomes" id="UP000598775"/>
    </source>
</evidence>
<evidence type="ECO:0000313" key="6">
    <source>
        <dbReference type="EMBL" id="GGF35555.1"/>
    </source>
</evidence>
<dbReference type="GO" id="GO:0016829">
    <property type="term" value="F:lyase activity"/>
    <property type="evidence" value="ECO:0007669"/>
    <property type="project" value="InterPro"/>
</dbReference>
<dbReference type="Pfam" id="PF01212">
    <property type="entry name" value="Beta_elim_lyase"/>
    <property type="match status" value="1"/>
</dbReference>
<dbReference type="InterPro" id="IPR001597">
    <property type="entry name" value="ArAA_b-elim_lyase/Thr_aldolase"/>
</dbReference>
<protein>
    <submittedName>
        <fullName evidence="6">Threonine aldolase</fullName>
    </submittedName>
</protein>
<organism evidence="6 7">
    <name type="scientific">Subtercola lobariae</name>
    <dbReference type="NCBI Taxonomy" id="1588641"/>
    <lineage>
        <taxon>Bacteria</taxon>
        <taxon>Bacillati</taxon>
        <taxon>Actinomycetota</taxon>
        <taxon>Actinomycetes</taxon>
        <taxon>Micrococcales</taxon>
        <taxon>Microbacteriaceae</taxon>
        <taxon>Subtercola</taxon>
    </lineage>
</organism>
<feature type="domain" description="Aromatic amino acid beta-eliminating lyase/threonine aldolase" evidence="5">
    <location>
        <begin position="48"/>
        <end position="332"/>
    </location>
</feature>
<evidence type="ECO:0000256" key="1">
    <source>
        <dbReference type="ARBA" id="ARBA00001933"/>
    </source>
</evidence>
<accession>A0A917BC99</accession>
<evidence type="ECO:0000259" key="5">
    <source>
        <dbReference type="Pfam" id="PF01212"/>
    </source>
</evidence>